<evidence type="ECO:0000313" key="2">
    <source>
        <dbReference type="Proteomes" id="UP000250235"/>
    </source>
</evidence>
<organism evidence="1 2">
    <name type="scientific">Dorcoceras hygrometricum</name>
    <dbReference type="NCBI Taxonomy" id="472368"/>
    <lineage>
        <taxon>Eukaryota</taxon>
        <taxon>Viridiplantae</taxon>
        <taxon>Streptophyta</taxon>
        <taxon>Embryophyta</taxon>
        <taxon>Tracheophyta</taxon>
        <taxon>Spermatophyta</taxon>
        <taxon>Magnoliopsida</taxon>
        <taxon>eudicotyledons</taxon>
        <taxon>Gunneridae</taxon>
        <taxon>Pentapetalae</taxon>
        <taxon>asterids</taxon>
        <taxon>lamiids</taxon>
        <taxon>Lamiales</taxon>
        <taxon>Gesneriaceae</taxon>
        <taxon>Didymocarpoideae</taxon>
        <taxon>Trichosporeae</taxon>
        <taxon>Loxocarpinae</taxon>
        <taxon>Dorcoceras</taxon>
    </lineage>
</organism>
<reference evidence="1 2" key="1">
    <citation type="journal article" date="2015" name="Proc. Natl. Acad. Sci. U.S.A.">
        <title>The resurrection genome of Boea hygrometrica: A blueprint for survival of dehydration.</title>
        <authorList>
            <person name="Xiao L."/>
            <person name="Yang G."/>
            <person name="Zhang L."/>
            <person name="Yang X."/>
            <person name="Zhao S."/>
            <person name="Ji Z."/>
            <person name="Zhou Q."/>
            <person name="Hu M."/>
            <person name="Wang Y."/>
            <person name="Chen M."/>
            <person name="Xu Y."/>
            <person name="Jin H."/>
            <person name="Xiao X."/>
            <person name="Hu G."/>
            <person name="Bao F."/>
            <person name="Hu Y."/>
            <person name="Wan P."/>
            <person name="Li L."/>
            <person name="Deng X."/>
            <person name="Kuang T."/>
            <person name="Xiang C."/>
            <person name="Zhu J.K."/>
            <person name="Oliver M.J."/>
            <person name="He Y."/>
        </authorList>
    </citation>
    <scope>NUCLEOTIDE SEQUENCE [LARGE SCALE GENOMIC DNA]</scope>
    <source>
        <strain evidence="2">cv. XS01</strain>
    </source>
</reference>
<proteinExistence type="predicted"/>
<evidence type="ECO:0000313" key="1">
    <source>
        <dbReference type="EMBL" id="KZT76277.1"/>
    </source>
</evidence>
<protein>
    <submittedName>
        <fullName evidence="1">Vesicle associated protein</fullName>
    </submittedName>
</protein>
<keyword evidence="2" id="KW-1185">Reference proteome</keyword>
<sequence>MLQNDTVPTCLNDAVATISRQQLSPQNSYLLVARKLNQTTSFYIRKQICQLLISNTKLQNAAFSLNQTTPLLNALAIARLLISSNQLQRKCNQQQWIRHAYVIISNDSSCE</sequence>
<dbReference type="Proteomes" id="UP000250235">
    <property type="component" value="Unassembled WGS sequence"/>
</dbReference>
<gene>
    <name evidence="1" type="ORF">F511_46698</name>
</gene>
<dbReference type="EMBL" id="KV136945">
    <property type="protein sequence ID" value="KZT76277.1"/>
    <property type="molecule type" value="Genomic_DNA"/>
</dbReference>
<accession>A0A2Z6ZSU9</accession>
<name>A0A2Z6ZSU9_9LAMI</name>
<dbReference type="AlphaFoldDB" id="A0A2Z6ZSU9"/>